<keyword evidence="4" id="KW-0479">Metal-binding</keyword>
<sequence>MAEVTLKEKTCVACGDGISGLKAEDDERVLSCGHVYYWLCFAQHVKSALSSLPFRPVKCCGQDPVPPSSIWLVQRGAQEAGFALSDAEVNKYIVLNDEARSNSPRVYCYKQECNAYIPAEDRTETVGWCWTCEVETCLTCRKAAHAGACDGEQLKKSQEADEKLFQLAEEQGWKKCPTCHAMIERIDGCNFLTCPCGQNFCYKCGIPELHEGDHFHDSDLEDNANNDGDNGGDNGEGFDRD</sequence>
<proteinExistence type="predicted"/>
<comment type="caution">
    <text evidence="11">The sequence shown here is derived from an EMBL/GenBank/DDBJ whole genome shotgun (WGS) entry which is preliminary data.</text>
</comment>
<reference evidence="11 12" key="1">
    <citation type="submission" date="2023-01" db="EMBL/GenBank/DDBJ databases">
        <title>Analysis of 21 Apiospora genomes using comparative genomics revels a genus with tremendous synthesis potential of carbohydrate active enzymes and secondary metabolites.</title>
        <authorList>
            <person name="Sorensen T."/>
        </authorList>
    </citation>
    <scope>NUCLEOTIDE SEQUENCE [LARGE SCALE GENOMIC DNA]</scope>
    <source>
        <strain evidence="11 12">CBS 20057</strain>
    </source>
</reference>
<comment type="catalytic activity">
    <reaction evidence="1">
        <text>[E2 ubiquitin-conjugating enzyme]-S-ubiquitinyl-L-cysteine + [acceptor protein]-L-lysine = [E2 ubiquitin-conjugating enzyme]-L-cysteine + [acceptor protein]-N(6)-ubiquitinyl-L-lysine.</text>
        <dbReference type="EC" id="2.3.2.31"/>
    </reaction>
</comment>
<keyword evidence="8" id="KW-0862">Zinc</keyword>
<dbReference type="InterPro" id="IPR002867">
    <property type="entry name" value="IBR_dom"/>
</dbReference>
<evidence type="ECO:0000313" key="12">
    <source>
        <dbReference type="Proteomes" id="UP001396898"/>
    </source>
</evidence>
<keyword evidence="12" id="KW-1185">Reference proteome</keyword>
<evidence type="ECO:0000256" key="4">
    <source>
        <dbReference type="ARBA" id="ARBA00022723"/>
    </source>
</evidence>
<dbReference type="SUPFAM" id="SSF57850">
    <property type="entry name" value="RING/U-box"/>
    <property type="match status" value="2"/>
</dbReference>
<dbReference type="EMBL" id="JAQQWI010000016">
    <property type="protein sequence ID" value="KAK8008428.1"/>
    <property type="molecule type" value="Genomic_DNA"/>
</dbReference>
<keyword evidence="6" id="KW-0863">Zinc-finger</keyword>
<dbReference type="Proteomes" id="UP001396898">
    <property type="component" value="Unassembled WGS sequence"/>
</dbReference>
<evidence type="ECO:0000256" key="3">
    <source>
        <dbReference type="ARBA" id="ARBA00022679"/>
    </source>
</evidence>
<organism evidence="11 12">
    <name type="scientific">Apiospora marii</name>
    <dbReference type="NCBI Taxonomy" id="335849"/>
    <lineage>
        <taxon>Eukaryota</taxon>
        <taxon>Fungi</taxon>
        <taxon>Dikarya</taxon>
        <taxon>Ascomycota</taxon>
        <taxon>Pezizomycotina</taxon>
        <taxon>Sordariomycetes</taxon>
        <taxon>Xylariomycetidae</taxon>
        <taxon>Amphisphaeriales</taxon>
        <taxon>Apiosporaceae</taxon>
        <taxon>Apiospora</taxon>
    </lineage>
</organism>
<dbReference type="PANTHER" id="PTHR11685">
    <property type="entry name" value="RBR FAMILY RING FINGER AND IBR DOMAIN-CONTAINING"/>
    <property type="match status" value="1"/>
</dbReference>
<evidence type="ECO:0000256" key="2">
    <source>
        <dbReference type="ARBA" id="ARBA00012251"/>
    </source>
</evidence>
<evidence type="ECO:0000256" key="6">
    <source>
        <dbReference type="ARBA" id="ARBA00022771"/>
    </source>
</evidence>
<protein>
    <recommendedName>
        <fullName evidence="2">RBR-type E3 ubiquitin transferase</fullName>
        <ecNumber evidence="2">2.3.2.31</ecNumber>
    </recommendedName>
</protein>
<evidence type="ECO:0000313" key="11">
    <source>
        <dbReference type="EMBL" id="KAK8008428.1"/>
    </source>
</evidence>
<evidence type="ECO:0000256" key="9">
    <source>
        <dbReference type="SAM" id="MobiDB-lite"/>
    </source>
</evidence>
<evidence type="ECO:0000259" key="10">
    <source>
        <dbReference type="PROSITE" id="PS51873"/>
    </source>
</evidence>
<dbReference type="EC" id="2.3.2.31" evidence="2"/>
<feature type="region of interest" description="Disordered" evidence="9">
    <location>
        <begin position="215"/>
        <end position="241"/>
    </location>
</feature>
<feature type="domain" description="RING-type" evidence="10">
    <location>
        <begin position="7"/>
        <end position="228"/>
    </location>
</feature>
<gene>
    <name evidence="11" type="ORF">PG991_010979</name>
</gene>
<dbReference type="Pfam" id="PF01485">
    <property type="entry name" value="IBR"/>
    <property type="match status" value="2"/>
</dbReference>
<dbReference type="PROSITE" id="PS51873">
    <property type="entry name" value="TRIAD"/>
    <property type="match status" value="1"/>
</dbReference>
<dbReference type="InterPro" id="IPR031127">
    <property type="entry name" value="E3_UB_ligase_RBR"/>
</dbReference>
<dbReference type="Gene3D" id="1.20.120.1750">
    <property type="match status" value="1"/>
</dbReference>
<accession>A0ABR1RCX6</accession>
<evidence type="ECO:0000256" key="5">
    <source>
        <dbReference type="ARBA" id="ARBA00022737"/>
    </source>
</evidence>
<evidence type="ECO:0000256" key="1">
    <source>
        <dbReference type="ARBA" id="ARBA00001798"/>
    </source>
</evidence>
<keyword evidence="3" id="KW-0808">Transferase</keyword>
<dbReference type="CDD" id="cd22584">
    <property type="entry name" value="Rcat_RBR_unk"/>
    <property type="match status" value="1"/>
</dbReference>
<name>A0ABR1RCX6_9PEZI</name>
<keyword evidence="5" id="KW-0677">Repeat</keyword>
<evidence type="ECO:0000256" key="8">
    <source>
        <dbReference type="ARBA" id="ARBA00022833"/>
    </source>
</evidence>
<evidence type="ECO:0000256" key="7">
    <source>
        <dbReference type="ARBA" id="ARBA00022786"/>
    </source>
</evidence>
<keyword evidence="7" id="KW-0833">Ubl conjugation pathway</keyword>
<dbReference type="InterPro" id="IPR044066">
    <property type="entry name" value="TRIAD_supradom"/>
</dbReference>